<name>A0A067N480_BOTB1</name>
<gene>
    <name evidence="7" type="ORF">BOTBODRAFT_28398</name>
</gene>
<dbReference type="PROSITE" id="PS51375">
    <property type="entry name" value="PPR"/>
    <property type="match status" value="2"/>
</dbReference>
<evidence type="ECO:0000313" key="7">
    <source>
        <dbReference type="EMBL" id="KDQ18922.1"/>
    </source>
</evidence>
<sequence>MPHRLQTILNASRTAASAASSRSHNIQFPLQSTPDSSPHIAYESLSAIVDNTDRCFAPPRIVTTTTRPRRNSVCRTSKGLIPPPCKVAKPTVGVLEMLQLHTYSRTTAVSSSAPNLSYSIFASDSLDAPASPEAHHRRNSIAFPFVEATPASLPTSSPLSIPQLSLPSPSPTYSSFVSPTHSQEATNPSLATGTALPGAPTAAAHATASSSPDTTDDSTLKALIVGYCTGSAADVPTALAWFDQHPCPDHELWMCVLNAVIDDFSAFVLLFRRYLSQLGTPSGVGARPTASDKALLVEAYARRASSAASGGSSDANNTSIPEADLNFVVQVFCESTTDVADRTAVLRLMDTVLLPAGRTEDALAILRAYVEPELASSPLSPPFSALSPSLLDSGTGQVSSDLYTFASAAIARLLGTVPTAPAPEPLKLRPALDLALLGTRVGVPCAHPQFAPVYVQAYISARMLGQDLGLEPAHWGVLAEAFCSIEQGQSYSYPSESSTYNPNPSFNAGWTTITLPPEPLYPSISDSLGVLTEFEVFISDLAARLAALPNESARAEFRGWLDMGAIGRALGVCGARRPSGHVLLAQEVVEGLLGVSVGGMEVVESEGYYYGSPTSFESYSPPAQSPRTPSPNALISNELAAYGTSPHLRIDTYHSQNLDDYIAKDFKNTSNNHFSNNANINNNNNKNSPNNANSSPTLPFVLFTEGIRDKSVLPSPETLGRLINALGRRRDVSKIAHVYSYAPVVLGALYDDAPRQARGWFHIEDQMMEALAHAGDLQAAQWHRVRIVEAGGAPSADAYGAIISCVKNTTDDASVALEFFDESQRLGVRGNTFLYNTIISKLSRARKAKHVLKLFGRMCDEGIQPSSVTYGAVICACCRVGDEESAAYLFDKMVDLPCFRSHPSATPFNTMMQFYTQIRPDRERVLFYYEAMRASKVRPTAHTYKLLIDCYGTIEPVDTPAMERTFAQLSADRSVSVQGTHWAALINAWGCVSKNLSRALAVFESIWTHPSARRARFPLPDAIVFETLINVLVTLHRIDLVPQFIQRLRASGVHQTAYIANSLIKGYADAGDIEGARRMFDSLVDPPMGVAAPNNHTPHEKDAFGPAPTDSPVYREPSTWEAMIRAEISVGERSRASQLFDRMKTRMFPEALTSRIRRIVREEAVVESN</sequence>
<dbReference type="EMBL" id="KL198020">
    <property type="protein sequence ID" value="KDQ18922.1"/>
    <property type="molecule type" value="Genomic_DNA"/>
</dbReference>
<keyword evidence="8" id="KW-1185">Reference proteome</keyword>
<dbReference type="OrthoDB" id="411857at2759"/>
<dbReference type="InterPro" id="IPR002885">
    <property type="entry name" value="PPR_rpt"/>
</dbReference>
<accession>A0A067N480</accession>
<evidence type="ECO:0000313" key="8">
    <source>
        <dbReference type="Proteomes" id="UP000027195"/>
    </source>
</evidence>
<dbReference type="HOGENOM" id="CLU_274292_0_0_1"/>
<dbReference type="PANTHER" id="PTHR47447">
    <property type="entry name" value="OS03G0856100 PROTEIN"/>
    <property type="match status" value="1"/>
</dbReference>
<comment type="function">
    <text evidence="3">Regulates mitochondrial small subunit maturation by controlling 15S rRNA 5'-end processing. Localizes to the 5' precursor of the 15S rRNA in a position that is subsequently occupied by mS47 in the mature yeast mtSSU. Uses structure and sequence-specific RNA recognition, binding to a single-stranded region of the precursor and specifically recognizing bases -6 to -1. The exchange of Ccm1 for mS47 is coupled to the irreversible removal of precursor rRNA that is accompanied by conformational changes of the mitoribosomal proteins uS5m and mS26. These conformational changes signal completion of 5'-end rRNA processing through protection of the mature 5'-end of the 15S rRNA and stabilization of mS47. The removal of the 5' precursor together with the dissociation of Ccm1 may be catalyzed by the 5'-3' exoribonuclease Pet127. Involved in the specific removal of group I introns in mitochondrial encoded transcripts.</text>
</comment>
<evidence type="ECO:0000256" key="1">
    <source>
        <dbReference type="ARBA" id="ARBA00006192"/>
    </source>
</evidence>
<evidence type="ECO:0000256" key="6">
    <source>
        <dbReference type="SAM" id="MobiDB-lite"/>
    </source>
</evidence>
<dbReference type="Pfam" id="PF01535">
    <property type="entry name" value="PPR"/>
    <property type="match status" value="1"/>
</dbReference>
<dbReference type="Proteomes" id="UP000027195">
    <property type="component" value="Unassembled WGS sequence"/>
</dbReference>
<feature type="region of interest" description="Disordered" evidence="6">
    <location>
        <begin position="172"/>
        <end position="216"/>
    </location>
</feature>
<reference evidence="8" key="1">
    <citation type="journal article" date="2014" name="Proc. Natl. Acad. Sci. U.S.A.">
        <title>Extensive sampling of basidiomycete genomes demonstrates inadequacy of the white-rot/brown-rot paradigm for wood decay fungi.</title>
        <authorList>
            <person name="Riley R."/>
            <person name="Salamov A.A."/>
            <person name="Brown D.W."/>
            <person name="Nagy L.G."/>
            <person name="Floudas D."/>
            <person name="Held B.W."/>
            <person name="Levasseur A."/>
            <person name="Lombard V."/>
            <person name="Morin E."/>
            <person name="Otillar R."/>
            <person name="Lindquist E.A."/>
            <person name="Sun H."/>
            <person name="LaButti K.M."/>
            <person name="Schmutz J."/>
            <person name="Jabbour D."/>
            <person name="Luo H."/>
            <person name="Baker S.E."/>
            <person name="Pisabarro A.G."/>
            <person name="Walton J.D."/>
            <person name="Blanchette R.A."/>
            <person name="Henrissat B."/>
            <person name="Martin F."/>
            <person name="Cullen D."/>
            <person name="Hibbett D.S."/>
            <person name="Grigoriev I.V."/>
        </authorList>
    </citation>
    <scope>NUCLEOTIDE SEQUENCE [LARGE SCALE GENOMIC DNA]</scope>
    <source>
        <strain evidence="8">FD-172 SS1</strain>
    </source>
</reference>
<comment type="subunit">
    <text evidence="4">Binds to mitochondrial small subunit 15S rRNA.</text>
</comment>
<dbReference type="Gene3D" id="1.25.40.10">
    <property type="entry name" value="Tetratricopeptide repeat domain"/>
    <property type="match status" value="2"/>
</dbReference>
<dbReference type="InParanoid" id="A0A067N480"/>
<proteinExistence type="inferred from homology"/>
<feature type="region of interest" description="Disordered" evidence="6">
    <location>
        <begin position="673"/>
        <end position="693"/>
    </location>
</feature>
<evidence type="ECO:0000256" key="3">
    <source>
        <dbReference type="ARBA" id="ARBA00044493"/>
    </source>
</evidence>
<organism evidence="7 8">
    <name type="scientific">Botryobasidium botryosum (strain FD-172 SS1)</name>
    <dbReference type="NCBI Taxonomy" id="930990"/>
    <lineage>
        <taxon>Eukaryota</taxon>
        <taxon>Fungi</taxon>
        <taxon>Dikarya</taxon>
        <taxon>Basidiomycota</taxon>
        <taxon>Agaricomycotina</taxon>
        <taxon>Agaricomycetes</taxon>
        <taxon>Cantharellales</taxon>
        <taxon>Botryobasidiaceae</taxon>
        <taxon>Botryobasidium</taxon>
    </lineage>
</organism>
<dbReference type="NCBIfam" id="TIGR00756">
    <property type="entry name" value="PPR"/>
    <property type="match status" value="3"/>
</dbReference>
<evidence type="ECO:0000256" key="5">
    <source>
        <dbReference type="PROSITE-ProRule" id="PRU00708"/>
    </source>
</evidence>
<evidence type="ECO:0008006" key="9">
    <source>
        <dbReference type="Google" id="ProtNLM"/>
    </source>
</evidence>
<feature type="repeat" description="PPR" evidence="5">
    <location>
        <begin position="866"/>
        <end position="900"/>
    </location>
</feature>
<dbReference type="Pfam" id="PF13041">
    <property type="entry name" value="PPR_2"/>
    <property type="match status" value="1"/>
</dbReference>
<dbReference type="FunCoup" id="A0A067N480">
    <property type="interactions" value="168"/>
</dbReference>
<feature type="compositionally biased region" description="Polar residues" evidence="6">
    <location>
        <begin position="176"/>
        <end position="189"/>
    </location>
</feature>
<feature type="compositionally biased region" description="Low complexity" evidence="6">
    <location>
        <begin position="190"/>
        <end position="213"/>
    </location>
</feature>
<dbReference type="AlphaFoldDB" id="A0A067N480"/>
<evidence type="ECO:0000256" key="4">
    <source>
        <dbReference type="ARBA" id="ARBA00044511"/>
    </source>
</evidence>
<keyword evidence="2" id="KW-0677">Repeat</keyword>
<dbReference type="InterPro" id="IPR011990">
    <property type="entry name" value="TPR-like_helical_dom_sf"/>
</dbReference>
<dbReference type="PANTHER" id="PTHR47447:SF17">
    <property type="entry name" value="OS12G0638900 PROTEIN"/>
    <property type="match status" value="1"/>
</dbReference>
<feature type="repeat" description="PPR" evidence="5">
    <location>
        <begin position="831"/>
        <end position="865"/>
    </location>
</feature>
<dbReference type="STRING" id="930990.A0A067N480"/>
<evidence type="ECO:0000256" key="2">
    <source>
        <dbReference type="ARBA" id="ARBA00022737"/>
    </source>
</evidence>
<comment type="similarity">
    <text evidence="1">Belongs to the CCM1 family.</text>
</comment>
<protein>
    <recommendedName>
        <fullName evidence="9">Pentacotripeptide-repeat region of PRORP domain-containing protein</fullName>
    </recommendedName>
</protein>